<dbReference type="Gene3D" id="3.40.50.2300">
    <property type="match status" value="2"/>
</dbReference>
<dbReference type="Proteomes" id="UP000031030">
    <property type="component" value="Unassembled WGS sequence"/>
</dbReference>
<dbReference type="CDD" id="cd01574">
    <property type="entry name" value="PBP1_LacI"/>
    <property type="match status" value="1"/>
</dbReference>
<keyword evidence="6" id="KW-1185">Reference proteome</keyword>
<dbReference type="InterPro" id="IPR028082">
    <property type="entry name" value="Peripla_BP_I"/>
</dbReference>
<dbReference type="SMART" id="SM00354">
    <property type="entry name" value="HTH_LACI"/>
    <property type="match status" value="1"/>
</dbReference>
<proteinExistence type="predicted"/>
<evidence type="ECO:0000256" key="3">
    <source>
        <dbReference type="ARBA" id="ARBA00023163"/>
    </source>
</evidence>
<dbReference type="STRING" id="1348253.LK09_07825"/>
<dbReference type="InterPro" id="IPR046335">
    <property type="entry name" value="LacI/GalR-like_sensor"/>
</dbReference>
<dbReference type="PANTHER" id="PTHR30146">
    <property type="entry name" value="LACI-RELATED TRANSCRIPTIONAL REPRESSOR"/>
    <property type="match status" value="1"/>
</dbReference>
<dbReference type="Pfam" id="PF13377">
    <property type="entry name" value="Peripla_BP_3"/>
    <property type="match status" value="1"/>
</dbReference>
<organism evidence="5 6">
    <name type="scientific">Microbacterium mangrovi</name>
    <dbReference type="NCBI Taxonomy" id="1348253"/>
    <lineage>
        <taxon>Bacteria</taxon>
        <taxon>Bacillati</taxon>
        <taxon>Actinomycetota</taxon>
        <taxon>Actinomycetes</taxon>
        <taxon>Micrococcales</taxon>
        <taxon>Microbacteriaceae</taxon>
        <taxon>Microbacterium</taxon>
    </lineage>
</organism>
<feature type="domain" description="HTH lacI-type" evidence="4">
    <location>
        <begin position="4"/>
        <end position="58"/>
    </location>
</feature>
<dbReference type="AlphaFoldDB" id="A0A0B2A6V1"/>
<sequence length="334" mass="35473">MKAATIYDVARKAGVSHQTVTRYLQGFEGIRPSTRERVAAALTELDYRPNSAARLLRSQQTNRIGVLADRIDESGPARILSGAGQLAHERGYVLDIVVADGTSPESVAQSLAMLTEHQVAGILATAQTQVVFDVLRNQTVHAPLLLESQFGSAEGGPSVSETTGRIAADFLLDLGHRDIGYVAGSHLWLASEGRQRGFETRVRERGGRVAWVREGDWSAASGYGAWESLSAEDRSVTAIGVANDSMAMGLISAAHASGLVVPDDLSVLGNDDMAEAAYFLPSLSTVAMDFEGEGRFVLDALIREIEGQPPVAHSLLAAPVVVERASTAPLVSAK</sequence>
<accession>A0A0B2A6V1</accession>
<dbReference type="PROSITE" id="PS50932">
    <property type="entry name" value="HTH_LACI_2"/>
    <property type="match status" value="1"/>
</dbReference>
<dbReference type="Gene3D" id="1.10.260.40">
    <property type="entry name" value="lambda repressor-like DNA-binding domains"/>
    <property type="match status" value="1"/>
</dbReference>
<dbReference type="OrthoDB" id="9785139at2"/>
<gene>
    <name evidence="5" type="ORF">LK09_07825</name>
</gene>
<dbReference type="PANTHER" id="PTHR30146:SF109">
    <property type="entry name" value="HTH-TYPE TRANSCRIPTIONAL REGULATOR GALS"/>
    <property type="match status" value="1"/>
</dbReference>
<dbReference type="GO" id="GO:0000976">
    <property type="term" value="F:transcription cis-regulatory region binding"/>
    <property type="evidence" value="ECO:0007669"/>
    <property type="project" value="TreeGrafter"/>
</dbReference>
<dbReference type="InterPro" id="IPR000843">
    <property type="entry name" value="HTH_LacI"/>
</dbReference>
<keyword evidence="1" id="KW-0805">Transcription regulation</keyword>
<dbReference type="SUPFAM" id="SSF53822">
    <property type="entry name" value="Periplasmic binding protein-like I"/>
    <property type="match status" value="1"/>
</dbReference>
<protein>
    <recommendedName>
        <fullName evidence="4">HTH lacI-type domain-containing protein</fullName>
    </recommendedName>
</protein>
<comment type="caution">
    <text evidence="5">The sequence shown here is derived from an EMBL/GenBank/DDBJ whole genome shotgun (WGS) entry which is preliminary data.</text>
</comment>
<keyword evidence="3" id="KW-0804">Transcription</keyword>
<evidence type="ECO:0000313" key="6">
    <source>
        <dbReference type="Proteomes" id="UP000031030"/>
    </source>
</evidence>
<evidence type="ECO:0000313" key="5">
    <source>
        <dbReference type="EMBL" id="KHK98795.1"/>
    </source>
</evidence>
<dbReference type="EMBL" id="JTDK01000006">
    <property type="protein sequence ID" value="KHK98795.1"/>
    <property type="molecule type" value="Genomic_DNA"/>
</dbReference>
<dbReference type="CDD" id="cd01392">
    <property type="entry name" value="HTH_LacI"/>
    <property type="match status" value="1"/>
</dbReference>
<dbReference type="InterPro" id="IPR010982">
    <property type="entry name" value="Lambda_DNA-bd_dom_sf"/>
</dbReference>
<evidence type="ECO:0000256" key="2">
    <source>
        <dbReference type="ARBA" id="ARBA00023125"/>
    </source>
</evidence>
<dbReference type="GO" id="GO:0003700">
    <property type="term" value="F:DNA-binding transcription factor activity"/>
    <property type="evidence" value="ECO:0007669"/>
    <property type="project" value="TreeGrafter"/>
</dbReference>
<keyword evidence="2" id="KW-0238">DNA-binding</keyword>
<name>A0A0B2A6V1_9MICO</name>
<evidence type="ECO:0000256" key="1">
    <source>
        <dbReference type="ARBA" id="ARBA00023015"/>
    </source>
</evidence>
<dbReference type="PROSITE" id="PS00356">
    <property type="entry name" value="HTH_LACI_1"/>
    <property type="match status" value="1"/>
</dbReference>
<reference evidence="5 6" key="1">
    <citation type="submission" date="2014-11" db="EMBL/GenBank/DDBJ databases">
        <title>Genome sequence of Microbacterium mangrovi MUSC 115(T).</title>
        <authorList>
            <person name="Lee L.-H."/>
        </authorList>
    </citation>
    <scope>NUCLEOTIDE SEQUENCE [LARGE SCALE GENOMIC DNA]</scope>
    <source>
        <strain evidence="5 6">MUSC 115</strain>
    </source>
</reference>
<evidence type="ECO:0000259" key="4">
    <source>
        <dbReference type="PROSITE" id="PS50932"/>
    </source>
</evidence>
<dbReference type="Pfam" id="PF00356">
    <property type="entry name" value="LacI"/>
    <property type="match status" value="1"/>
</dbReference>
<dbReference type="SUPFAM" id="SSF47413">
    <property type="entry name" value="lambda repressor-like DNA-binding domains"/>
    <property type="match status" value="1"/>
</dbReference>